<comment type="similarity">
    <text evidence="1">Belongs to the short-chain dehydrogenases/reductases (SDR) family.</text>
</comment>
<dbReference type="PANTHER" id="PTHR42879:SF2">
    <property type="entry name" value="3-OXOACYL-[ACYL-CARRIER-PROTEIN] REDUCTASE FABG"/>
    <property type="match status" value="1"/>
</dbReference>
<dbReference type="PANTHER" id="PTHR42879">
    <property type="entry name" value="3-OXOACYL-(ACYL-CARRIER-PROTEIN) REDUCTASE"/>
    <property type="match status" value="1"/>
</dbReference>
<dbReference type="Pfam" id="PF13561">
    <property type="entry name" value="adh_short_C2"/>
    <property type="match status" value="1"/>
</dbReference>
<protein>
    <submittedName>
        <fullName evidence="2">3-ketoacyl-ACP reductase</fullName>
    </submittedName>
</protein>
<organism evidence="2 3">
    <name type="scientific">Thalassobacillus devorans</name>
    <dbReference type="NCBI Taxonomy" id="279813"/>
    <lineage>
        <taxon>Bacteria</taxon>
        <taxon>Bacillati</taxon>
        <taxon>Bacillota</taxon>
        <taxon>Bacilli</taxon>
        <taxon>Bacillales</taxon>
        <taxon>Bacillaceae</taxon>
        <taxon>Thalassobacillus</taxon>
    </lineage>
</organism>
<gene>
    <name evidence="2" type="primary">fabG</name>
    <name evidence="2" type="ORF">GCM10007216_25640</name>
</gene>
<reference evidence="3" key="1">
    <citation type="journal article" date="2019" name="Int. J. Syst. Evol. Microbiol.">
        <title>The Global Catalogue of Microorganisms (GCM) 10K type strain sequencing project: providing services to taxonomists for standard genome sequencing and annotation.</title>
        <authorList>
            <consortium name="The Broad Institute Genomics Platform"/>
            <consortium name="The Broad Institute Genome Sequencing Center for Infectious Disease"/>
            <person name="Wu L."/>
            <person name="Ma J."/>
        </authorList>
    </citation>
    <scope>NUCLEOTIDE SEQUENCE [LARGE SCALE GENOMIC DNA]</scope>
    <source>
        <strain evidence="3">CCM 7282</strain>
    </source>
</reference>
<evidence type="ECO:0000313" key="3">
    <source>
        <dbReference type="Proteomes" id="UP000619534"/>
    </source>
</evidence>
<evidence type="ECO:0000313" key="2">
    <source>
        <dbReference type="EMBL" id="GGC93771.1"/>
    </source>
</evidence>
<dbReference type="InterPro" id="IPR050259">
    <property type="entry name" value="SDR"/>
</dbReference>
<accession>A0ABQ1PBB4</accession>
<dbReference type="SUPFAM" id="SSF51735">
    <property type="entry name" value="NAD(P)-binding Rossmann-fold domains"/>
    <property type="match status" value="1"/>
</dbReference>
<dbReference type="EMBL" id="BMCJ01000004">
    <property type="protein sequence ID" value="GGC93771.1"/>
    <property type="molecule type" value="Genomic_DNA"/>
</dbReference>
<name>A0ABQ1PBB4_9BACI</name>
<dbReference type="RefSeq" id="WP_062447309.1">
    <property type="nucleotide sequence ID" value="NZ_BMCJ01000004.1"/>
</dbReference>
<dbReference type="PRINTS" id="PR00081">
    <property type="entry name" value="GDHRDH"/>
</dbReference>
<dbReference type="Gene3D" id="3.40.50.720">
    <property type="entry name" value="NAD(P)-binding Rossmann-like Domain"/>
    <property type="match status" value="1"/>
</dbReference>
<dbReference type="Proteomes" id="UP000619534">
    <property type="component" value="Unassembled WGS sequence"/>
</dbReference>
<keyword evidence="3" id="KW-1185">Reference proteome</keyword>
<dbReference type="CDD" id="cd05233">
    <property type="entry name" value="SDR_c"/>
    <property type="match status" value="1"/>
</dbReference>
<dbReference type="InterPro" id="IPR036291">
    <property type="entry name" value="NAD(P)-bd_dom_sf"/>
</dbReference>
<proteinExistence type="inferred from homology"/>
<dbReference type="InterPro" id="IPR002347">
    <property type="entry name" value="SDR_fam"/>
</dbReference>
<evidence type="ECO:0000256" key="1">
    <source>
        <dbReference type="ARBA" id="ARBA00006484"/>
    </source>
</evidence>
<dbReference type="PRINTS" id="PR00080">
    <property type="entry name" value="SDRFAMILY"/>
</dbReference>
<comment type="caution">
    <text evidence="2">The sequence shown here is derived from an EMBL/GenBank/DDBJ whole genome shotgun (WGS) entry which is preliminary data.</text>
</comment>
<sequence>MRHALITAGTKGLGKVVTTRFLEKGHSVTVTYRTDRIKAEQLLEEWPEEHSRIQIIQADVTKKEDLIRLVQEAVDRFGRIDYLINNAGPYIFERKKLLDYTQEEWDAMIRGNLDASFHLFQQVAPYMRKQQFGRIINYGFQGAGAASGWIYRSAFAAAKVGLVSLTKTIAFEEAENGITSNMVCPGNITGNMKEATIAESRKDHDEHTPIGRSGTGEDIARTIEFLCDKDSDMITGAVYEVTGGLDVIHRHR</sequence>